<dbReference type="Proteomes" id="UP001174934">
    <property type="component" value="Unassembled WGS sequence"/>
</dbReference>
<organism evidence="2 3">
    <name type="scientific">Bombardia bombarda</name>
    <dbReference type="NCBI Taxonomy" id="252184"/>
    <lineage>
        <taxon>Eukaryota</taxon>
        <taxon>Fungi</taxon>
        <taxon>Dikarya</taxon>
        <taxon>Ascomycota</taxon>
        <taxon>Pezizomycotina</taxon>
        <taxon>Sordariomycetes</taxon>
        <taxon>Sordariomycetidae</taxon>
        <taxon>Sordariales</taxon>
        <taxon>Lasiosphaeriaceae</taxon>
        <taxon>Bombardia</taxon>
    </lineage>
</organism>
<name>A0AA40C2D7_9PEZI</name>
<evidence type="ECO:0000256" key="1">
    <source>
        <dbReference type="SAM" id="MobiDB-lite"/>
    </source>
</evidence>
<protein>
    <submittedName>
        <fullName evidence="2">Uncharacterized protein</fullName>
    </submittedName>
</protein>
<feature type="region of interest" description="Disordered" evidence="1">
    <location>
        <begin position="83"/>
        <end position="103"/>
    </location>
</feature>
<reference evidence="2" key="1">
    <citation type="submission" date="2023-06" db="EMBL/GenBank/DDBJ databases">
        <title>Genome-scale phylogeny and comparative genomics of the fungal order Sordariales.</title>
        <authorList>
            <consortium name="Lawrence Berkeley National Laboratory"/>
            <person name="Hensen N."/>
            <person name="Bonometti L."/>
            <person name="Westerberg I."/>
            <person name="Brannstrom I.O."/>
            <person name="Guillou S."/>
            <person name="Cros-Aarteil S."/>
            <person name="Calhoun S."/>
            <person name="Haridas S."/>
            <person name="Kuo A."/>
            <person name="Mondo S."/>
            <person name="Pangilinan J."/>
            <person name="Riley R."/>
            <person name="LaButti K."/>
            <person name="Andreopoulos B."/>
            <person name="Lipzen A."/>
            <person name="Chen C."/>
            <person name="Yanf M."/>
            <person name="Daum C."/>
            <person name="Ng V."/>
            <person name="Clum A."/>
            <person name="Steindorff A."/>
            <person name="Ohm R."/>
            <person name="Martin F."/>
            <person name="Silar P."/>
            <person name="Natvig D."/>
            <person name="Lalanne C."/>
            <person name="Gautier V."/>
            <person name="Ament-velasquez S.L."/>
            <person name="Kruys A."/>
            <person name="Hutchinson M.I."/>
            <person name="Powell A.J."/>
            <person name="Barry K."/>
            <person name="Miller A.N."/>
            <person name="Grigoriev I.V."/>
            <person name="Debuchy R."/>
            <person name="Gladieux P."/>
            <person name="Thoren M.H."/>
            <person name="Johannesson H."/>
        </authorList>
    </citation>
    <scope>NUCLEOTIDE SEQUENCE</scope>
    <source>
        <strain evidence="2">SMH3391-2</strain>
    </source>
</reference>
<dbReference type="AlphaFoldDB" id="A0AA40C2D7"/>
<proteinExistence type="predicted"/>
<evidence type="ECO:0000313" key="3">
    <source>
        <dbReference type="Proteomes" id="UP001174934"/>
    </source>
</evidence>
<dbReference type="EMBL" id="JAULSR010000004">
    <property type="protein sequence ID" value="KAK0621848.1"/>
    <property type="molecule type" value="Genomic_DNA"/>
</dbReference>
<sequence length="120" mass="13438">MQAQKRLSHTDPRTLSMGPNSTTGPVHLPELKPAPKKSQVQGPAGPTGSTWHRWEGKVKSLRWPRTWRIRSLATTWKSLSVPNFGVASSAPRSNTFGKGARASRPRTVQVFKRWTKISWP</sequence>
<accession>A0AA40C2D7</accession>
<feature type="region of interest" description="Disordered" evidence="1">
    <location>
        <begin position="1"/>
        <end position="53"/>
    </location>
</feature>
<gene>
    <name evidence="2" type="ORF">B0T17DRAFT_305696</name>
</gene>
<evidence type="ECO:0000313" key="2">
    <source>
        <dbReference type="EMBL" id="KAK0621848.1"/>
    </source>
</evidence>
<comment type="caution">
    <text evidence="2">The sequence shown here is derived from an EMBL/GenBank/DDBJ whole genome shotgun (WGS) entry which is preliminary data.</text>
</comment>
<keyword evidence="3" id="KW-1185">Reference proteome</keyword>